<protein>
    <submittedName>
        <fullName evidence="1">Uncharacterized protein</fullName>
    </submittedName>
</protein>
<reference evidence="1 2" key="1">
    <citation type="journal article" date="2012" name="Int. J. Syst. Evol. Microbiol.">
        <title>Shewanella dokdonensis sp. nov., isolated from seawater.</title>
        <authorList>
            <person name="Sung H.R."/>
            <person name="Yoon J.H."/>
            <person name="Ghim S.Y."/>
        </authorList>
    </citation>
    <scope>NUCLEOTIDE SEQUENCE [LARGE SCALE GENOMIC DNA]</scope>
    <source>
        <strain evidence="1 2">DSM 23626</strain>
    </source>
</reference>
<proteinExistence type="predicted"/>
<sequence>MKNHTAAPLTINNIFVKEFCVFIKAGAEFPFKKTVDDTSRIGWGFHKRLTGLYAEYTSMLYKTLGILRNSGVRQHLVYSTTR</sequence>
<name>A0ABX8DFM5_9GAMM</name>
<dbReference type="Proteomes" id="UP000676428">
    <property type="component" value="Chromosome"/>
</dbReference>
<gene>
    <name evidence="1" type="ORF">KHX94_01860</name>
</gene>
<accession>A0ABX8DFM5</accession>
<evidence type="ECO:0000313" key="2">
    <source>
        <dbReference type="Proteomes" id="UP000676428"/>
    </source>
</evidence>
<organism evidence="1 2">
    <name type="scientific">Shewanella dokdonensis</name>
    <dbReference type="NCBI Taxonomy" id="712036"/>
    <lineage>
        <taxon>Bacteria</taxon>
        <taxon>Pseudomonadati</taxon>
        <taxon>Pseudomonadota</taxon>
        <taxon>Gammaproteobacteria</taxon>
        <taxon>Alteromonadales</taxon>
        <taxon>Shewanellaceae</taxon>
        <taxon>Shewanella</taxon>
    </lineage>
</organism>
<keyword evidence="2" id="KW-1185">Reference proteome</keyword>
<dbReference type="EMBL" id="CP074572">
    <property type="protein sequence ID" value="QVK23538.1"/>
    <property type="molecule type" value="Genomic_DNA"/>
</dbReference>
<evidence type="ECO:0000313" key="1">
    <source>
        <dbReference type="EMBL" id="QVK23538.1"/>
    </source>
</evidence>
<dbReference type="RefSeq" id="WP_213682163.1">
    <property type="nucleotide sequence ID" value="NZ_CP074572.1"/>
</dbReference>